<keyword evidence="1" id="KW-0812">Transmembrane</keyword>
<keyword evidence="3" id="KW-1185">Reference proteome</keyword>
<sequence>MDYLKILAGVIIALFVIIPIGFALVGMFARIWHYIKNRKST</sequence>
<evidence type="ECO:0000313" key="2">
    <source>
        <dbReference type="EMBL" id="AFM22928.1"/>
    </source>
</evidence>
<name>I4C037_DESTA</name>
<gene>
    <name evidence="2" type="ordered locus">Desti_0182</name>
</gene>
<dbReference type="EMBL" id="CP003360">
    <property type="protein sequence ID" value="AFM22928.1"/>
    <property type="molecule type" value="Genomic_DNA"/>
</dbReference>
<organism evidence="2 3">
    <name type="scientific">Desulfomonile tiedjei (strain ATCC 49306 / DSM 6799 / DCB-1)</name>
    <dbReference type="NCBI Taxonomy" id="706587"/>
    <lineage>
        <taxon>Bacteria</taxon>
        <taxon>Pseudomonadati</taxon>
        <taxon>Thermodesulfobacteriota</taxon>
        <taxon>Desulfomonilia</taxon>
        <taxon>Desulfomonilales</taxon>
        <taxon>Desulfomonilaceae</taxon>
        <taxon>Desulfomonile</taxon>
    </lineage>
</organism>
<dbReference type="AlphaFoldDB" id="I4C037"/>
<dbReference type="RefSeq" id="WP_014808087.1">
    <property type="nucleotide sequence ID" value="NC_018025.1"/>
</dbReference>
<accession>I4C037</accession>
<reference evidence="3" key="1">
    <citation type="submission" date="2012-06" db="EMBL/GenBank/DDBJ databases">
        <title>Complete sequence of chromosome of Desulfomonile tiedjei DSM 6799.</title>
        <authorList>
            <person name="Lucas S."/>
            <person name="Copeland A."/>
            <person name="Lapidus A."/>
            <person name="Glavina del Rio T."/>
            <person name="Dalin E."/>
            <person name="Tice H."/>
            <person name="Bruce D."/>
            <person name="Goodwin L."/>
            <person name="Pitluck S."/>
            <person name="Peters L."/>
            <person name="Ovchinnikova G."/>
            <person name="Zeytun A."/>
            <person name="Lu M."/>
            <person name="Kyrpides N."/>
            <person name="Mavromatis K."/>
            <person name="Ivanova N."/>
            <person name="Brettin T."/>
            <person name="Detter J.C."/>
            <person name="Han C."/>
            <person name="Larimer F."/>
            <person name="Land M."/>
            <person name="Hauser L."/>
            <person name="Markowitz V."/>
            <person name="Cheng J.-F."/>
            <person name="Hugenholtz P."/>
            <person name="Woyke T."/>
            <person name="Wu D."/>
            <person name="Spring S."/>
            <person name="Schroeder M."/>
            <person name="Brambilla E."/>
            <person name="Klenk H.-P."/>
            <person name="Eisen J.A."/>
        </authorList>
    </citation>
    <scope>NUCLEOTIDE SEQUENCE [LARGE SCALE GENOMIC DNA]</scope>
    <source>
        <strain evidence="3">ATCC 49306 / DSM 6799 / DCB-1</strain>
    </source>
</reference>
<protein>
    <submittedName>
        <fullName evidence="2">Uncharacterized protein</fullName>
    </submittedName>
</protein>
<dbReference type="KEGG" id="dti:Desti_0182"/>
<dbReference type="STRING" id="706587.Desti_0182"/>
<keyword evidence="1" id="KW-0472">Membrane</keyword>
<evidence type="ECO:0000313" key="3">
    <source>
        <dbReference type="Proteomes" id="UP000006055"/>
    </source>
</evidence>
<keyword evidence="1" id="KW-1133">Transmembrane helix</keyword>
<feature type="transmembrane region" description="Helical" evidence="1">
    <location>
        <begin position="6"/>
        <end position="29"/>
    </location>
</feature>
<proteinExistence type="predicted"/>
<dbReference type="Proteomes" id="UP000006055">
    <property type="component" value="Chromosome"/>
</dbReference>
<evidence type="ECO:0000256" key="1">
    <source>
        <dbReference type="SAM" id="Phobius"/>
    </source>
</evidence>
<dbReference type="HOGENOM" id="CLU_3269114_0_0_7"/>